<dbReference type="EMBL" id="JABXYM010000001">
    <property type="protein sequence ID" value="MCR6097379.1"/>
    <property type="molecule type" value="Genomic_DNA"/>
</dbReference>
<reference evidence="1" key="1">
    <citation type="submission" date="2020-06" db="EMBL/GenBank/DDBJ databases">
        <title>Insight into the genomes of haloalkaliphilic bacilli from Kenyan soda lakes.</title>
        <authorList>
            <person name="Mwirichia R."/>
            <person name="Villamizar G.C."/>
            <person name="Poehlein A."/>
            <person name="Mugweru J."/>
            <person name="Kipnyargis A."/>
            <person name="Kiplimo D."/>
            <person name="Orwa P."/>
            <person name="Daniel R."/>
        </authorList>
    </citation>
    <scope>NUCLEOTIDE SEQUENCE</scope>
    <source>
        <strain evidence="1">B1096_S55</strain>
    </source>
</reference>
<dbReference type="RefSeq" id="WP_257821774.1">
    <property type="nucleotide sequence ID" value="NZ_JABXYM010000001.1"/>
</dbReference>
<evidence type="ECO:0000313" key="1">
    <source>
        <dbReference type="EMBL" id="MCR6097379.1"/>
    </source>
</evidence>
<proteinExistence type="predicted"/>
<accession>A0A9Q4B2Y6</accession>
<keyword evidence="2" id="KW-1185">Reference proteome</keyword>
<sequence length="235" mass="25681">MFVKKLGVVFSFLFLFGAVFFVGTSLASDGTLIDENLKENNENEGVEVLEEHEEEPSSNNQLDKDVLVKELGVKDQEHYFKEDGTLVVYDKQNDGDIGIMCGSYSPCLRSEFTVTDGPNTSYGSWQDGVEGTGSSTNSSLSLSTSVGVSNNYSGSLSGTVSGLSASVGFNVNYSTNVTASYTTDLSPGQTKVIQYRGIFDRYNVTERRYSNDQLIATNYLTASQYSHLGYRAITR</sequence>
<dbReference type="AlphaFoldDB" id="A0A9Q4B2Y6"/>
<evidence type="ECO:0000313" key="2">
    <source>
        <dbReference type="Proteomes" id="UP001057753"/>
    </source>
</evidence>
<protein>
    <submittedName>
        <fullName evidence="1">Uncharacterized protein</fullName>
    </submittedName>
</protein>
<dbReference type="Proteomes" id="UP001057753">
    <property type="component" value="Unassembled WGS sequence"/>
</dbReference>
<comment type="caution">
    <text evidence="1">The sequence shown here is derived from an EMBL/GenBank/DDBJ whole genome shotgun (WGS) entry which is preliminary data.</text>
</comment>
<gene>
    <name evidence="1" type="ORF">HXA33_12575</name>
</gene>
<name>A0A9Q4B2Y6_SALAG</name>
<organism evidence="1 2">
    <name type="scientific">Salipaludibacillus agaradhaerens</name>
    <name type="common">Bacillus agaradhaerens</name>
    <dbReference type="NCBI Taxonomy" id="76935"/>
    <lineage>
        <taxon>Bacteria</taxon>
        <taxon>Bacillati</taxon>
        <taxon>Bacillota</taxon>
        <taxon>Bacilli</taxon>
        <taxon>Bacillales</taxon>
        <taxon>Bacillaceae</taxon>
    </lineage>
</organism>